<sequence length="435" mass="49500">MIDVKLLRSELNETCSQLLKRGYTLNAEEIKDLEEARKLLQVEVETLQSKRNKISKIIGERIQNGDQEGVEEIKRQVSSYSNKLENKLKSLSEIKEQFEAICLTVPNLPDDSVPQGKDETENVVISHWGEPKNYSFDLRDHVELGEMGDGLDFVSATKISGSRFIVIKGQFARLHRAIAHFMLDLHTKEHKYTEMYVPYLVNSTSLIGTGQLPKFRGELFHTEPLGKKRDDGEERGLSLIPTSEVPLTNMVRDLVVDEECLPIKMTAHTPCFRSEAGSYGRDTRGLIRMHQFDKVELVQVTKPEESQKVLEELTEHAEKVLQLLELPYRKVVLCTGDLGFASMKTYDLEVWIPSQKTYREISSCSNMGDFQSRRMNARFLRKGSRKSELLHTLNGSGLAVGRTLVAILENYQEANGRIAIPMVLQKYMDNLTHIG</sequence>
<comment type="function">
    <text evidence="12">Catalyzes the attachment of serine to tRNA(Ser). Is also able to aminoacylate tRNA(Sec) with serine, to form the misacylated tRNA L-seryl-tRNA(Sec), which will be further converted into selenocysteinyl-tRNA(Sec).</text>
</comment>
<comment type="subcellular location">
    <subcellularLocation>
        <location evidence="1 12">Cytoplasm</location>
    </subcellularLocation>
</comment>
<dbReference type="InterPro" id="IPR033729">
    <property type="entry name" value="SerRS_core"/>
</dbReference>
<feature type="binding site" evidence="12">
    <location>
        <position position="296"/>
    </location>
    <ligand>
        <name>L-serine</name>
        <dbReference type="ChEBI" id="CHEBI:33384"/>
    </ligand>
</feature>
<comment type="similarity">
    <text evidence="3 12">Belongs to the class-II aminoacyl-tRNA synthetase family. Type-1 seryl-tRNA synthetase subfamily.</text>
</comment>
<evidence type="ECO:0000256" key="3">
    <source>
        <dbReference type="ARBA" id="ARBA00010728"/>
    </source>
</evidence>
<evidence type="ECO:0000256" key="2">
    <source>
        <dbReference type="ARBA" id="ARBA00005045"/>
    </source>
</evidence>
<evidence type="ECO:0000256" key="6">
    <source>
        <dbReference type="ARBA" id="ARBA00022741"/>
    </source>
</evidence>
<reference evidence="15" key="1">
    <citation type="submission" date="2021-11" db="EMBL/GenBank/DDBJ databases">
        <authorList>
            <person name="Rodrigo-Torres L."/>
            <person name="Arahal R. D."/>
            <person name="Lucena T."/>
        </authorList>
    </citation>
    <scope>NUCLEOTIDE SEQUENCE</scope>
    <source>
        <strain evidence="15">CECT 7928</strain>
    </source>
</reference>
<feature type="domain" description="Aminoacyl-transfer RNA synthetases class-II family profile" evidence="14">
    <location>
        <begin position="188"/>
        <end position="421"/>
    </location>
</feature>
<organism evidence="15 16">
    <name type="scientific">Vibrio marisflavi CECT 7928</name>
    <dbReference type="NCBI Taxonomy" id="634439"/>
    <lineage>
        <taxon>Bacteria</taxon>
        <taxon>Pseudomonadati</taxon>
        <taxon>Pseudomonadota</taxon>
        <taxon>Gammaproteobacteria</taxon>
        <taxon>Vibrionales</taxon>
        <taxon>Vibrionaceae</taxon>
        <taxon>Vibrio</taxon>
    </lineage>
</organism>
<dbReference type="HAMAP" id="MF_00176">
    <property type="entry name" value="Ser_tRNA_synth_type1"/>
    <property type="match status" value="1"/>
</dbReference>
<feature type="binding site" evidence="12">
    <location>
        <position position="396"/>
    </location>
    <ligand>
        <name>L-serine</name>
        <dbReference type="ChEBI" id="CHEBI:33384"/>
    </ligand>
</feature>
<dbReference type="PROSITE" id="PS50862">
    <property type="entry name" value="AA_TRNA_LIGASE_II"/>
    <property type="match status" value="1"/>
</dbReference>
<keyword evidence="4 12" id="KW-0963">Cytoplasm</keyword>
<gene>
    <name evidence="15" type="primary">serS_2</name>
    <name evidence="12" type="synonym">serS</name>
    <name evidence="15" type="ORF">VMF7928_04489</name>
</gene>
<evidence type="ECO:0000256" key="5">
    <source>
        <dbReference type="ARBA" id="ARBA00022598"/>
    </source>
</evidence>
<evidence type="ECO:0000313" key="15">
    <source>
        <dbReference type="EMBL" id="CAH0543242.1"/>
    </source>
</evidence>
<dbReference type="InterPro" id="IPR002317">
    <property type="entry name" value="Ser-tRNA-ligase_type_1"/>
</dbReference>
<evidence type="ECO:0000256" key="9">
    <source>
        <dbReference type="ARBA" id="ARBA00023146"/>
    </source>
</evidence>
<comment type="pathway">
    <text evidence="2 12">Aminoacyl-tRNA biosynthesis; selenocysteinyl-tRNA(Sec) biosynthesis; L-seryl-tRNA(Sec) from L-serine and tRNA(Sec): step 1/1.</text>
</comment>
<dbReference type="InterPro" id="IPR042103">
    <property type="entry name" value="SerRS_1_N_sf"/>
</dbReference>
<evidence type="ECO:0000256" key="8">
    <source>
        <dbReference type="ARBA" id="ARBA00022917"/>
    </source>
</evidence>
<evidence type="ECO:0000256" key="10">
    <source>
        <dbReference type="ARBA" id="ARBA00047929"/>
    </source>
</evidence>
<keyword evidence="7 12" id="KW-0067">ATP-binding</keyword>
<dbReference type="CDD" id="cd00770">
    <property type="entry name" value="SerRS_core"/>
    <property type="match status" value="1"/>
</dbReference>
<dbReference type="Pfam" id="PF02403">
    <property type="entry name" value="Seryl_tRNA_N"/>
    <property type="match status" value="1"/>
</dbReference>
<comment type="caution">
    <text evidence="15">The sequence shown here is derived from an EMBL/GenBank/DDBJ whole genome shotgun (WGS) entry which is preliminary data.</text>
</comment>
<keyword evidence="5 12" id="KW-0436">Ligase</keyword>
<comment type="caution">
    <text evidence="12">Lacks conserved residue(s) required for the propagation of feature annotation.</text>
</comment>
<feature type="binding site" evidence="12">
    <location>
        <begin position="360"/>
        <end position="363"/>
    </location>
    <ligand>
        <name>ATP</name>
        <dbReference type="ChEBI" id="CHEBI:30616"/>
    </ligand>
</feature>
<name>A0ABN8ECQ1_9VIBR</name>
<keyword evidence="9 12" id="KW-0030">Aminoacyl-tRNA synthetase</keyword>
<dbReference type="Pfam" id="PF00587">
    <property type="entry name" value="tRNA-synt_2b"/>
    <property type="match status" value="1"/>
</dbReference>
<dbReference type="PANTHER" id="PTHR43697:SF1">
    <property type="entry name" value="SERINE--TRNA LIGASE"/>
    <property type="match status" value="1"/>
</dbReference>
<dbReference type="Gene3D" id="3.30.930.10">
    <property type="entry name" value="Bira Bifunctional Protein, Domain 2"/>
    <property type="match status" value="1"/>
</dbReference>
<dbReference type="Proteomes" id="UP000838748">
    <property type="component" value="Unassembled WGS sequence"/>
</dbReference>
<evidence type="ECO:0000256" key="7">
    <source>
        <dbReference type="ARBA" id="ARBA00022840"/>
    </source>
</evidence>
<comment type="domain">
    <text evidence="12">Consists of two distinct domains, a catalytic core and a N-terminal extension that is involved in tRNA binding.</text>
</comment>
<dbReference type="GO" id="GO:0004828">
    <property type="term" value="F:serine-tRNA ligase activity"/>
    <property type="evidence" value="ECO:0007669"/>
    <property type="project" value="UniProtKB-EC"/>
</dbReference>
<evidence type="ECO:0000256" key="1">
    <source>
        <dbReference type="ARBA" id="ARBA00004496"/>
    </source>
</evidence>
<keyword evidence="13" id="KW-0175">Coiled coil</keyword>
<dbReference type="PIRSF" id="PIRSF001529">
    <property type="entry name" value="Ser-tRNA-synth_IIa"/>
    <property type="match status" value="1"/>
</dbReference>
<keyword evidence="8 12" id="KW-0648">Protein biosynthesis</keyword>
<dbReference type="SUPFAM" id="SSF46589">
    <property type="entry name" value="tRNA-binding arm"/>
    <property type="match status" value="1"/>
</dbReference>
<dbReference type="InterPro" id="IPR010978">
    <property type="entry name" value="tRNA-bd_arm"/>
</dbReference>
<comment type="subunit">
    <text evidence="12">Homodimer. The tRNA molecule binds across the dimer.</text>
</comment>
<evidence type="ECO:0000313" key="16">
    <source>
        <dbReference type="Proteomes" id="UP000838748"/>
    </source>
</evidence>
<dbReference type="InterPro" id="IPR015866">
    <property type="entry name" value="Ser-tRNA-synth_1_N"/>
</dbReference>
<comment type="catalytic activity">
    <reaction evidence="10 12">
        <text>tRNA(Sec) + L-serine + ATP = L-seryl-tRNA(Sec) + AMP + diphosphate + H(+)</text>
        <dbReference type="Rhea" id="RHEA:42580"/>
        <dbReference type="Rhea" id="RHEA-COMP:9742"/>
        <dbReference type="Rhea" id="RHEA-COMP:10128"/>
        <dbReference type="ChEBI" id="CHEBI:15378"/>
        <dbReference type="ChEBI" id="CHEBI:30616"/>
        <dbReference type="ChEBI" id="CHEBI:33019"/>
        <dbReference type="ChEBI" id="CHEBI:33384"/>
        <dbReference type="ChEBI" id="CHEBI:78442"/>
        <dbReference type="ChEBI" id="CHEBI:78533"/>
        <dbReference type="ChEBI" id="CHEBI:456215"/>
        <dbReference type="EC" id="6.1.1.11"/>
    </reaction>
</comment>
<keyword evidence="6 12" id="KW-0547">Nucleotide-binding</keyword>
<proteinExistence type="inferred from homology"/>
<dbReference type="InterPro" id="IPR045864">
    <property type="entry name" value="aa-tRNA-synth_II/BPL/LPL"/>
</dbReference>
<comment type="catalytic activity">
    <reaction evidence="11 12">
        <text>tRNA(Ser) + L-serine + ATP = L-seryl-tRNA(Ser) + AMP + diphosphate + H(+)</text>
        <dbReference type="Rhea" id="RHEA:12292"/>
        <dbReference type="Rhea" id="RHEA-COMP:9669"/>
        <dbReference type="Rhea" id="RHEA-COMP:9703"/>
        <dbReference type="ChEBI" id="CHEBI:15378"/>
        <dbReference type="ChEBI" id="CHEBI:30616"/>
        <dbReference type="ChEBI" id="CHEBI:33019"/>
        <dbReference type="ChEBI" id="CHEBI:33384"/>
        <dbReference type="ChEBI" id="CHEBI:78442"/>
        <dbReference type="ChEBI" id="CHEBI:78533"/>
        <dbReference type="ChEBI" id="CHEBI:456215"/>
        <dbReference type="EC" id="6.1.1.11"/>
    </reaction>
</comment>
<dbReference type="RefSeq" id="WP_237364169.1">
    <property type="nucleotide sequence ID" value="NZ_CAKLDM010000005.1"/>
</dbReference>
<dbReference type="PANTHER" id="PTHR43697">
    <property type="entry name" value="SERYL-TRNA SYNTHETASE"/>
    <property type="match status" value="1"/>
</dbReference>
<dbReference type="PRINTS" id="PR00981">
    <property type="entry name" value="TRNASYNTHSER"/>
</dbReference>
<accession>A0ABN8ECQ1</accession>
<evidence type="ECO:0000259" key="14">
    <source>
        <dbReference type="PROSITE" id="PS50862"/>
    </source>
</evidence>
<feature type="binding site" evidence="12">
    <location>
        <begin position="242"/>
        <end position="244"/>
    </location>
    <ligand>
        <name>L-serine</name>
        <dbReference type="ChEBI" id="CHEBI:33384"/>
    </ligand>
</feature>
<keyword evidence="16" id="KW-1185">Reference proteome</keyword>
<dbReference type="InterPro" id="IPR006195">
    <property type="entry name" value="aa-tRNA-synth_II"/>
</dbReference>
<evidence type="ECO:0000256" key="4">
    <source>
        <dbReference type="ARBA" id="ARBA00022490"/>
    </source>
</evidence>
<dbReference type="SUPFAM" id="SSF55681">
    <property type="entry name" value="Class II aaRS and biotin synthetases"/>
    <property type="match status" value="1"/>
</dbReference>
<protein>
    <recommendedName>
        <fullName evidence="12">Serine--tRNA ligase</fullName>
        <ecNumber evidence="12">6.1.1.11</ecNumber>
    </recommendedName>
    <alternativeName>
        <fullName evidence="12">Seryl-tRNA synthetase</fullName>
        <shortName evidence="12">SerRS</shortName>
    </alternativeName>
    <alternativeName>
        <fullName evidence="12">Seryl-tRNA(Ser/Sec) synthetase</fullName>
    </alternativeName>
</protein>
<feature type="binding site" evidence="12">
    <location>
        <begin position="273"/>
        <end position="275"/>
    </location>
    <ligand>
        <name>ATP</name>
        <dbReference type="ChEBI" id="CHEBI:30616"/>
    </ligand>
</feature>
<feature type="coiled-coil region" evidence="13">
    <location>
        <begin position="30"/>
        <end position="101"/>
    </location>
</feature>
<evidence type="ECO:0000256" key="13">
    <source>
        <dbReference type="SAM" id="Coils"/>
    </source>
</evidence>
<evidence type="ECO:0000256" key="11">
    <source>
        <dbReference type="ARBA" id="ARBA00048823"/>
    </source>
</evidence>
<dbReference type="InterPro" id="IPR002314">
    <property type="entry name" value="aa-tRNA-synt_IIb"/>
</dbReference>
<dbReference type="Gene3D" id="1.10.287.40">
    <property type="entry name" value="Serine-tRNA synthetase, tRNA binding domain"/>
    <property type="match status" value="1"/>
</dbReference>
<dbReference type="EC" id="6.1.1.11" evidence="12"/>
<dbReference type="EMBL" id="CAKLDM010000005">
    <property type="protein sequence ID" value="CAH0543242.1"/>
    <property type="molecule type" value="Genomic_DNA"/>
</dbReference>
<dbReference type="NCBIfam" id="TIGR00414">
    <property type="entry name" value="serS"/>
    <property type="match status" value="1"/>
</dbReference>
<evidence type="ECO:0000256" key="12">
    <source>
        <dbReference type="HAMAP-Rule" id="MF_00176"/>
    </source>
</evidence>